<evidence type="ECO:0000256" key="2">
    <source>
        <dbReference type="ARBA" id="ARBA00022777"/>
    </source>
</evidence>
<organism evidence="4 5">
    <name type="scientific">Candidatus Desulfolinea nitratireducens</name>
    <dbReference type="NCBI Taxonomy" id="2841698"/>
    <lineage>
        <taxon>Bacteria</taxon>
        <taxon>Bacillati</taxon>
        <taxon>Chloroflexota</taxon>
        <taxon>Anaerolineae</taxon>
        <taxon>Anaerolineales</taxon>
        <taxon>Anaerolineales incertae sedis</taxon>
        <taxon>Candidatus Desulfolinea</taxon>
    </lineage>
</organism>
<dbReference type="CDD" id="cd01942">
    <property type="entry name" value="ribokinase_group_A"/>
    <property type="match status" value="1"/>
</dbReference>
<dbReference type="PROSITE" id="PS00583">
    <property type="entry name" value="PFKB_KINASES_1"/>
    <property type="match status" value="1"/>
</dbReference>
<dbReference type="Pfam" id="PF00294">
    <property type="entry name" value="PfkB"/>
    <property type="match status" value="1"/>
</dbReference>
<reference evidence="4 5" key="1">
    <citation type="submission" date="2020-08" db="EMBL/GenBank/DDBJ databases">
        <title>Bridging the membrane lipid divide: bacteria of the FCB group superphylum have the potential to synthesize archaeal ether lipids.</title>
        <authorList>
            <person name="Villanueva L."/>
            <person name="Von Meijenfeldt F.A.B."/>
            <person name="Westbye A.B."/>
            <person name="Yadav S."/>
            <person name="Hopmans E.C."/>
            <person name="Dutilh B.E."/>
            <person name="Sinninghe Damste J.S."/>
        </authorList>
    </citation>
    <scope>NUCLEOTIDE SEQUENCE [LARGE SCALE GENOMIC DNA]</scope>
    <source>
        <strain evidence="4">NIOZ-UU36</strain>
    </source>
</reference>
<dbReference type="EMBL" id="JACNJN010000130">
    <property type="protein sequence ID" value="MBC8335934.1"/>
    <property type="molecule type" value="Genomic_DNA"/>
</dbReference>
<proteinExistence type="predicted"/>
<gene>
    <name evidence="4" type="ORF">H8E29_11760</name>
</gene>
<accession>A0A8J6NPU2</accession>
<comment type="caution">
    <text evidence="4">The sequence shown here is derived from an EMBL/GenBank/DDBJ whole genome shotgun (WGS) entry which is preliminary data.</text>
</comment>
<evidence type="ECO:0000313" key="4">
    <source>
        <dbReference type="EMBL" id="MBC8335934.1"/>
    </source>
</evidence>
<dbReference type="GO" id="GO:0016301">
    <property type="term" value="F:kinase activity"/>
    <property type="evidence" value="ECO:0007669"/>
    <property type="project" value="UniProtKB-KW"/>
</dbReference>
<sequence length="318" mass="35121">MDILLTGSVAYDYLMTFPGKFEEQILPERLSSISLSFLVDSMTRQRGGVAPNIAYTLALLGKKPRLMATVGEDFGDYRTWLDAQGVDTKSAQVVPGVFTASFFATTDQTSAQIASFYPGAMAHAAEQSLKDITPKPDLVVVSPNDPAAMKNFAAECRELDIPYLYDPSQQLLRLEGDEIARDMQGAHFLFVNDYEFGLISKKTGLDLDGMLEQVKIIIVTRGKDGADVYADGNEYHIPTVPEQEIVDPTGVGDAFRGGFLAAYAHGWDWELCGQIGSLAAVYVLEQNGTQNHSYSREEFVTRFRQHFDDAGKLDILLY</sequence>
<name>A0A8J6NPU2_9CHLR</name>
<dbReference type="InterPro" id="IPR002173">
    <property type="entry name" value="Carboh/pur_kinase_PfkB_CS"/>
</dbReference>
<evidence type="ECO:0000259" key="3">
    <source>
        <dbReference type="Pfam" id="PF00294"/>
    </source>
</evidence>
<keyword evidence="1" id="KW-0808">Transferase</keyword>
<keyword evidence="2 4" id="KW-0418">Kinase</keyword>
<feature type="domain" description="Carbohydrate kinase PfkB" evidence="3">
    <location>
        <begin position="32"/>
        <end position="291"/>
    </location>
</feature>
<protein>
    <submittedName>
        <fullName evidence="4">Carbohydrate kinase family protein</fullName>
    </submittedName>
</protein>
<evidence type="ECO:0000313" key="5">
    <source>
        <dbReference type="Proteomes" id="UP000614469"/>
    </source>
</evidence>
<dbReference type="InterPro" id="IPR029056">
    <property type="entry name" value="Ribokinase-like"/>
</dbReference>
<dbReference type="Proteomes" id="UP000614469">
    <property type="component" value="Unassembled WGS sequence"/>
</dbReference>
<dbReference type="SUPFAM" id="SSF53613">
    <property type="entry name" value="Ribokinase-like"/>
    <property type="match status" value="1"/>
</dbReference>
<dbReference type="AlphaFoldDB" id="A0A8J6NPU2"/>
<dbReference type="PANTHER" id="PTHR10584:SF166">
    <property type="entry name" value="RIBOKINASE"/>
    <property type="match status" value="1"/>
</dbReference>
<evidence type="ECO:0000256" key="1">
    <source>
        <dbReference type="ARBA" id="ARBA00022679"/>
    </source>
</evidence>
<dbReference type="Gene3D" id="3.40.1190.20">
    <property type="match status" value="1"/>
</dbReference>
<dbReference type="InterPro" id="IPR011611">
    <property type="entry name" value="PfkB_dom"/>
</dbReference>
<dbReference type="PANTHER" id="PTHR10584">
    <property type="entry name" value="SUGAR KINASE"/>
    <property type="match status" value="1"/>
</dbReference>